<gene>
    <name evidence="1" type="ORF">MGAL_10B025468</name>
</gene>
<sequence>MSDKYIENNPDSYKPYTMDRNTAPAEIDVPYYQNNKEHSVNRLREMKLAQTFLRWLMTSGERSNFLLWLGAHQFLDYTQWTYITRTYIAKITLLYHSTQLHILKD</sequence>
<keyword evidence="2" id="KW-1185">Reference proteome</keyword>
<protein>
    <submittedName>
        <fullName evidence="1">Uncharacterized protein</fullName>
    </submittedName>
</protein>
<accession>A0A8B6BPI6</accession>
<dbReference type="Proteomes" id="UP000596742">
    <property type="component" value="Unassembled WGS sequence"/>
</dbReference>
<dbReference type="EMBL" id="UYJE01000497">
    <property type="protein sequence ID" value="VDH93714.1"/>
    <property type="molecule type" value="Genomic_DNA"/>
</dbReference>
<name>A0A8B6BPI6_MYTGA</name>
<organism evidence="1 2">
    <name type="scientific">Mytilus galloprovincialis</name>
    <name type="common">Mediterranean mussel</name>
    <dbReference type="NCBI Taxonomy" id="29158"/>
    <lineage>
        <taxon>Eukaryota</taxon>
        <taxon>Metazoa</taxon>
        <taxon>Spiralia</taxon>
        <taxon>Lophotrochozoa</taxon>
        <taxon>Mollusca</taxon>
        <taxon>Bivalvia</taxon>
        <taxon>Autobranchia</taxon>
        <taxon>Pteriomorphia</taxon>
        <taxon>Mytilida</taxon>
        <taxon>Mytiloidea</taxon>
        <taxon>Mytilidae</taxon>
        <taxon>Mytilinae</taxon>
        <taxon>Mytilus</taxon>
    </lineage>
</organism>
<evidence type="ECO:0000313" key="1">
    <source>
        <dbReference type="EMBL" id="VDH93714.1"/>
    </source>
</evidence>
<proteinExistence type="predicted"/>
<evidence type="ECO:0000313" key="2">
    <source>
        <dbReference type="Proteomes" id="UP000596742"/>
    </source>
</evidence>
<reference evidence="1" key="1">
    <citation type="submission" date="2018-11" db="EMBL/GenBank/DDBJ databases">
        <authorList>
            <person name="Alioto T."/>
            <person name="Alioto T."/>
        </authorList>
    </citation>
    <scope>NUCLEOTIDE SEQUENCE</scope>
</reference>
<dbReference type="AlphaFoldDB" id="A0A8B6BPI6"/>
<comment type="caution">
    <text evidence="1">The sequence shown here is derived from an EMBL/GenBank/DDBJ whole genome shotgun (WGS) entry which is preliminary data.</text>
</comment>